<feature type="signal peptide" evidence="1">
    <location>
        <begin position="1"/>
        <end position="21"/>
    </location>
</feature>
<feature type="chain" id="PRO_5045237073" description="SGNH hydrolase-type esterase domain-containing protein" evidence="1">
    <location>
        <begin position="22"/>
        <end position="307"/>
    </location>
</feature>
<dbReference type="CDD" id="cd01833">
    <property type="entry name" value="XynB_like"/>
    <property type="match status" value="1"/>
</dbReference>
<dbReference type="SUPFAM" id="SSF52266">
    <property type="entry name" value="SGNH hydrolase"/>
    <property type="match status" value="1"/>
</dbReference>
<evidence type="ECO:0000256" key="1">
    <source>
        <dbReference type="SAM" id="SignalP"/>
    </source>
</evidence>
<name>A0ABQ3X7H2_9ACTN</name>
<organism evidence="3 4">
    <name type="scientific">Actinoplanes couchii</name>
    <dbReference type="NCBI Taxonomy" id="403638"/>
    <lineage>
        <taxon>Bacteria</taxon>
        <taxon>Bacillati</taxon>
        <taxon>Actinomycetota</taxon>
        <taxon>Actinomycetes</taxon>
        <taxon>Micromonosporales</taxon>
        <taxon>Micromonosporaceae</taxon>
        <taxon>Actinoplanes</taxon>
    </lineage>
</organism>
<dbReference type="InterPro" id="IPR013830">
    <property type="entry name" value="SGNH_hydro"/>
</dbReference>
<sequence length="307" mass="32680">MTLTAARKILATAVLAVTVLAAGNIPGTPADAMVPCRAGERPHAPAYTPPADPDTVRIMPLGDSITRGIGTIPLDGYRTDLRSRLAHAGWKVDMVGAGTDGTGPDGDHEGHPSCTIADVTTIVADRLATYRPDVVLLHLGTNDMRSPAEAAAAPARMRELLATIAGNAPDAEVFVAQIIGVQYYGPKSPGAARQRGTDTLNRAIPGLVAAAGPRFHVVDMRDIGGLDLSDLVHPDRYGYLKMSWRWYQAIRRAGDPAGYDPYTATRIRRCVHSTAAPFARAALGCHLWHRAAGAWRVKTTAGWVTGW</sequence>
<gene>
    <name evidence="3" type="ORF">Aco03nite_028550</name>
</gene>
<comment type="caution">
    <text evidence="3">The sequence shown here is derived from an EMBL/GenBank/DDBJ whole genome shotgun (WGS) entry which is preliminary data.</text>
</comment>
<evidence type="ECO:0000259" key="2">
    <source>
        <dbReference type="Pfam" id="PF13472"/>
    </source>
</evidence>
<feature type="domain" description="SGNH hydrolase-type esterase" evidence="2">
    <location>
        <begin position="61"/>
        <end position="239"/>
    </location>
</feature>
<evidence type="ECO:0000313" key="4">
    <source>
        <dbReference type="Proteomes" id="UP000612282"/>
    </source>
</evidence>
<dbReference type="PANTHER" id="PTHR30383:SF5">
    <property type="entry name" value="SGNH HYDROLASE-TYPE ESTERASE DOMAIN-CONTAINING PROTEIN"/>
    <property type="match status" value="1"/>
</dbReference>
<keyword evidence="4" id="KW-1185">Reference proteome</keyword>
<dbReference type="Proteomes" id="UP000612282">
    <property type="component" value="Unassembled WGS sequence"/>
</dbReference>
<proteinExistence type="predicted"/>
<reference evidence="3 4" key="1">
    <citation type="submission" date="2021-01" db="EMBL/GenBank/DDBJ databases">
        <title>Whole genome shotgun sequence of Actinoplanes couchii NBRC 106145.</title>
        <authorList>
            <person name="Komaki H."/>
            <person name="Tamura T."/>
        </authorList>
    </citation>
    <scope>NUCLEOTIDE SEQUENCE [LARGE SCALE GENOMIC DNA]</scope>
    <source>
        <strain evidence="3 4">NBRC 106145</strain>
    </source>
</reference>
<protein>
    <recommendedName>
        <fullName evidence="2">SGNH hydrolase-type esterase domain-containing protein</fullName>
    </recommendedName>
</protein>
<dbReference type="PANTHER" id="PTHR30383">
    <property type="entry name" value="THIOESTERASE 1/PROTEASE 1/LYSOPHOSPHOLIPASE L1"/>
    <property type="match status" value="1"/>
</dbReference>
<dbReference type="Gene3D" id="3.40.50.1110">
    <property type="entry name" value="SGNH hydrolase"/>
    <property type="match status" value="1"/>
</dbReference>
<dbReference type="Pfam" id="PF13472">
    <property type="entry name" value="Lipase_GDSL_2"/>
    <property type="match status" value="1"/>
</dbReference>
<accession>A0ABQ3X7H2</accession>
<evidence type="ECO:0000313" key="3">
    <source>
        <dbReference type="EMBL" id="GID54451.1"/>
    </source>
</evidence>
<dbReference type="InterPro" id="IPR036514">
    <property type="entry name" value="SGNH_hydro_sf"/>
</dbReference>
<dbReference type="EMBL" id="BOMG01000041">
    <property type="protein sequence ID" value="GID54451.1"/>
    <property type="molecule type" value="Genomic_DNA"/>
</dbReference>
<dbReference type="InterPro" id="IPR051532">
    <property type="entry name" value="Ester_Hydrolysis_Enzymes"/>
</dbReference>
<keyword evidence="1" id="KW-0732">Signal</keyword>
<dbReference type="RefSeq" id="WP_203795553.1">
    <property type="nucleotide sequence ID" value="NZ_BAAAQE010000035.1"/>
</dbReference>